<proteinExistence type="inferred from homology"/>
<dbReference type="Gene3D" id="3.40.50.720">
    <property type="entry name" value="NAD(P)-binding Rossmann-like Domain"/>
    <property type="match status" value="1"/>
</dbReference>
<dbReference type="InterPro" id="IPR036291">
    <property type="entry name" value="NAD(P)-bd_dom_sf"/>
</dbReference>
<dbReference type="InterPro" id="IPR011032">
    <property type="entry name" value="GroES-like_sf"/>
</dbReference>
<evidence type="ECO:0000313" key="9">
    <source>
        <dbReference type="EMBL" id="MBC6680030.1"/>
    </source>
</evidence>
<dbReference type="Pfam" id="PF00107">
    <property type="entry name" value="ADH_zinc_N"/>
    <property type="match status" value="1"/>
</dbReference>
<dbReference type="GO" id="GO:0008270">
    <property type="term" value="F:zinc ion binding"/>
    <property type="evidence" value="ECO:0007669"/>
    <property type="project" value="InterPro"/>
</dbReference>
<evidence type="ECO:0000256" key="2">
    <source>
        <dbReference type="ARBA" id="ARBA00008072"/>
    </source>
</evidence>
<keyword evidence="10" id="KW-1185">Reference proteome</keyword>
<reference evidence="9" key="1">
    <citation type="submission" date="2020-08" db="EMBL/GenBank/DDBJ databases">
        <title>Genome public.</title>
        <authorList>
            <person name="Liu C."/>
            <person name="Sun Q."/>
        </authorList>
    </citation>
    <scope>NUCLEOTIDE SEQUENCE</scope>
    <source>
        <strain evidence="9">BX12</strain>
    </source>
</reference>
<dbReference type="EMBL" id="JACRYT010000009">
    <property type="protein sequence ID" value="MBC6680030.1"/>
    <property type="molecule type" value="Genomic_DNA"/>
</dbReference>
<dbReference type="Proteomes" id="UP000602647">
    <property type="component" value="Unassembled WGS sequence"/>
</dbReference>
<dbReference type="PANTHER" id="PTHR42813:SF4">
    <property type="entry name" value="NADP-DEPENDENT ISOPROPANOL DEHYDROGENASE"/>
    <property type="match status" value="1"/>
</dbReference>
<keyword evidence="5" id="KW-0560">Oxidoreductase</keyword>
<evidence type="ECO:0000256" key="5">
    <source>
        <dbReference type="ARBA" id="ARBA00023002"/>
    </source>
</evidence>
<comment type="similarity">
    <text evidence="2 6">Belongs to the zinc-containing alcohol dehydrogenase family.</text>
</comment>
<evidence type="ECO:0000256" key="6">
    <source>
        <dbReference type="RuleBase" id="RU361277"/>
    </source>
</evidence>
<dbReference type="SUPFAM" id="SSF50129">
    <property type="entry name" value="GroES-like"/>
    <property type="match status" value="1"/>
</dbReference>
<dbReference type="InterPro" id="IPR002328">
    <property type="entry name" value="ADH_Zn_CS"/>
</dbReference>
<comment type="cofactor">
    <cofactor evidence="1 6">
        <name>Zn(2+)</name>
        <dbReference type="ChEBI" id="CHEBI:29105"/>
    </cofactor>
</comment>
<evidence type="ECO:0000259" key="8">
    <source>
        <dbReference type="Pfam" id="PF08240"/>
    </source>
</evidence>
<gene>
    <name evidence="9" type="ORF">H9L42_09320</name>
</gene>
<evidence type="ECO:0000256" key="4">
    <source>
        <dbReference type="ARBA" id="ARBA00022833"/>
    </source>
</evidence>
<dbReference type="PANTHER" id="PTHR42813">
    <property type="entry name" value="ZINC-TYPE ALCOHOL DEHYDROGENASE-LIKE"/>
    <property type="match status" value="1"/>
</dbReference>
<sequence>MKAVVYKGHGDPVLEERKKPEILDPRDAIVKVTLTTICSSDIHILNGAVPRAKENVILGHEFVGVVEQTGSAVKNMRPGDRVAVNVETFCGECFYCQNGWVNNCTDPQGGWALGCRIDGGQAEYARIPYADCGLTFIPDSVSDEQALFTGDLMSTGYWAAQLGEIREGDCVAIIGAGPTGLCAMMAAKLRKPGRVIAIDLKEDRLNFAKGHGLADVVVNPWNENVEETIREWSDHGGADVVIEAAGGKDTFQTAWKLARPAAVVCLVAMYEENQTLPLPQMYGKNLVFKTGGVDAADCGEIMSLIASGTLDPSILITHRASFGQILEAYQAFRRQEAGMLKWAIRMD</sequence>
<dbReference type="AlphaFoldDB" id="A0A923NNW8"/>
<keyword evidence="3 6" id="KW-0479">Metal-binding</keyword>
<evidence type="ECO:0000259" key="7">
    <source>
        <dbReference type="Pfam" id="PF00107"/>
    </source>
</evidence>
<name>A0A923NNW8_9FIRM</name>
<feature type="domain" description="Alcohol dehydrogenase-like N-terminal" evidence="8">
    <location>
        <begin position="25"/>
        <end position="132"/>
    </location>
</feature>
<evidence type="ECO:0000256" key="3">
    <source>
        <dbReference type="ARBA" id="ARBA00022723"/>
    </source>
</evidence>
<keyword evidence="4 6" id="KW-0862">Zinc</keyword>
<organism evidence="9 10">
    <name type="scientific">Zhenpiania hominis</name>
    <dbReference type="NCBI Taxonomy" id="2763644"/>
    <lineage>
        <taxon>Bacteria</taxon>
        <taxon>Bacillati</taxon>
        <taxon>Bacillota</taxon>
        <taxon>Clostridia</taxon>
        <taxon>Peptostreptococcales</taxon>
        <taxon>Anaerovoracaceae</taxon>
        <taxon>Zhenpiania</taxon>
    </lineage>
</organism>
<dbReference type="PROSITE" id="PS00059">
    <property type="entry name" value="ADH_ZINC"/>
    <property type="match status" value="1"/>
</dbReference>
<dbReference type="Pfam" id="PF08240">
    <property type="entry name" value="ADH_N"/>
    <property type="match status" value="1"/>
</dbReference>
<comment type="caution">
    <text evidence="9">The sequence shown here is derived from an EMBL/GenBank/DDBJ whole genome shotgun (WGS) entry which is preliminary data.</text>
</comment>
<evidence type="ECO:0000313" key="10">
    <source>
        <dbReference type="Proteomes" id="UP000602647"/>
    </source>
</evidence>
<dbReference type="GO" id="GO:0016491">
    <property type="term" value="F:oxidoreductase activity"/>
    <property type="evidence" value="ECO:0007669"/>
    <property type="project" value="UniProtKB-KW"/>
</dbReference>
<dbReference type="RefSeq" id="WP_187303134.1">
    <property type="nucleotide sequence ID" value="NZ_JACRYT010000009.1"/>
</dbReference>
<dbReference type="InterPro" id="IPR013154">
    <property type="entry name" value="ADH-like_N"/>
</dbReference>
<evidence type="ECO:0000256" key="1">
    <source>
        <dbReference type="ARBA" id="ARBA00001947"/>
    </source>
</evidence>
<dbReference type="Gene3D" id="3.90.180.10">
    <property type="entry name" value="Medium-chain alcohol dehydrogenases, catalytic domain"/>
    <property type="match status" value="1"/>
</dbReference>
<protein>
    <submittedName>
        <fullName evidence="9">Alcohol dehydrogenase catalytic domain-containing protein</fullName>
    </submittedName>
</protein>
<dbReference type="InterPro" id="IPR013149">
    <property type="entry name" value="ADH-like_C"/>
</dbReference>
<dbReference type="CDD" id="cd05278">
    <property type="entry name" value="FDH_like"/>
    <property type="match status" value="1"/>
</dbReference>
<accession>A0A923NNW8</accession>
<dbReference type="SUPFAM" id="SSF51735">
    <property type="entry name" value="NAD(P)-binding Rossmann-fold domains"/>
    <property type="match status" value="1"/>
</dbReference>
<feature type="domain" description="Alcohol dehydrogenase-like C-terminal" evidence="7">
    <location>
        <begin position="178"/>
        <end position="288"/>
    </location>
</feature>